<keyword evidence="4 6" id="KW-0808">Transferase</keyword>
<accession>D0MJB2</accession>
<dbReference type="eggNOG" id="COG0297">
    <property type="taxonomic scope" value="Bacteria"/>
</dbReference>
<dbReference type="EMBL" id="CP001807">
    <property type="protein sequence ID" value="ACY48570.1"/>
    <property type="molecule type" value="Genomic_DNA"/>
</dbReference>
<dbReference type="HOGENOM" id="CLU_085315_0_0_10"/>
<dbReference type="SUPFAM" id="SSF53756">
    <property type="entry name" value="UDP-Glycosyltransferase/glycogen phosphorylase"/>
    <property type="match status" value="1"/>
</dbReference>
<dbReference type="GO" id="GO:0009011">
    <property type="term" value="F:alpha-1,4-glucan glucosyltransferase (ADP-glucose donor) activity"/>
    <property type="evidence" value="ECO:0007669"/>
    <property type="project" value="UniProtKB-EC"/>
</dbReference>
<evidence type="ECO:0000256" key="1">
    <source>
        <dbReference type="ARBA" id="ARBA00001478"/>
    </source>
</evidence>
<gene>
    <name evidence="6" type="ordered locus">Rmar_1684</name>
</gene>
<dbReference type="AlphaFoldDB" id="D0MJB2"/>
<dbReference type="Pfam" id="PF08323">
    <property type="entry name" value="Glyco_transf_5"/>
    <property type="match status" value="1"/>
</dbReference>
<dbReference type="KEGG" id="rmr:Rmar_1684"/>
<reference evidence="6 7" key="1">
    <citation type="journal article" date="2009" name="Stand. Genomic Sci.">
        <title>Complete genome sequence of Rhodothermus marinus type strain (R-10).</title>
        <authorList>
            <person name="Nolan M."/>
            <person name="Tindall B.J."/>
            <person name="Pomrenke H."/>
            <person name="Lapidus A."/>
            <person name="Copeland A."/>
            <person name="Glavina Del Rio T."/>
            <person name="Lucas S."/>
            <person name="Chen F."/>
            <person name="Tice H."/>
            <person name="Cheng J.F."/>
            <person name="Saunders E."/>
            <person name="Han C."/>
            <person name="Bruce D."/>
            <person name="Goodwin L."/>
            <person name="Chain P."/>
            <person name="Pitluck S."/>
            <person name="Ovchinikova G."/>
            <person name="Pati A."/>
            <person name="Ivanova N."/>
            <person name="Mavromatis K."/>
            <person name="Chen A."/>
            <person name="Palaniappan K."/>
            <person name="Land M."/>
            <person name="Hauser L."/>
            <person name="Chang Y.J."/>
            <person name="Jeffries C.D."/>
            <person name="Brettin T."/>
            <person name="Goker M."/>
            <person name="Bristow J."/>
            <person name="Eisen J.A."/>
            <person name="Markowitz V."/>
            <person name="Hugenholtz P."/>
            <person name="Kyrpides N.C."/>
            <person name="Klenk H.P."/>
            <person name="Detter J.C."/>
        </authorList>
    </citation>
    <scope>NUCLEOTIDE SEQUENCE [LARGE SCALE GENOMIC DNA]</scope>
    <source>
        <strain evidence="7">ATCC 43812 / DSM 4252 / R-10</strain>
    </source>
</reference>
<dbReference type="PANTHER" id="PTHR45825">
    <property type="entry name" value="GRANULE-BOUND STARCH SYNTHASE 1, CHLOROPLASTIC/AMYLOPLASTIC"/>
    <property type="match status" value="1"/>
</dbReference>
<proteinExistence type="predicted"/>
<protein>
    <recommendedName>
        <fullName evidence="2">starch synthase</fullName>
        <ecNumber evidence="2">2.4.1.21</ecNumber>
    </recommendedName>
</protein>
<evidence type="ECO:0000313" key="6">
    <source>
        <dbReference type="EMBL" id="ACY48570.1"/>
    </source>
</evidence>
<comment type="catalytic activity">
    <reaction evidence="1">
        <text>[(1-&gt;4)-alpha-D-glucosyl](n) + ADP-alpha-D-glucose = [(1-&gt;4)-alpha-D-glucosyl](n+1) + ADP + H(+)</text>
        <dbReference type="Rhea" id="RHEA:18189"/>
        <dbReference type="Rhea" id="RHEA-COMP:9584"/>
        <dbReference type="Rhea" id="RHEA-COMP:9587"/>
        <dbReference type="ChEBI" id="CHEBI:15378"/>
        <dbReference type="ChEBI" id="CHEBI:15444"/>
        <dbReference type="ChEBI" id="CHEBI:57498"/>
        <dbReference type="ChEBI" id="CHEBI:456216"/>
        <dbReference type="EC" id="2.4.1.21"/>
    </reaction>
</comment>
<dbReference type="CAZy" id="GT5">
    <property type="family name" value="Glycosyltransferase Family 5"/>
</dbReference>
<organism evidence="6 7">
    <name type="scientific">Rhodothermus marinus (strain ATCC 43812 / DSM 4252 / R-10)</name>
    <name type="common">Rhodothermus obamensis</name>
    <dbReference type="NCBI Taxonomy" id="518766"/>
    <lineage>
        <taxon>Bacteria</taxon>
        <taxon>Pseudomonadati</taxon>
        <taxon>Rhodothermota</taxon>
        <taxon>Rhodothermia</taxon>
        <taxon>Rhodothermales</taxon>
        <taxon>Rhodothermaceae</taxon>
        <taxon>Rhodothermus</taxon>
    </lineage>
</organism>
<keyword evidence="7" id="KW-1185">Reference proteome</keyword>
<evidence type="ECO:0000313" key="7">
    <source>
        <dbReference type="Proteomes" id="UP000002221"/>
    </source>
</evidence>
<sequence>MAQPMRILFVSSEIVPYARVTAVAELARLLPERLQEAGLVEPRIMMPRYGIVSERRNRLHEVIRLSGTHVPIGKDRETLKVKVASIPGIRLQVYFMDNTRFFKRKGVYADKEGAEFPDNVSRALFFGRAVLETVRKLGWAPDIVHAFGSLAGLLPLLLSTEYAEDPLFERARRIYTPDGLTLKARLTAAVLEKLKLPGDERLIDRSLDEAGRALAEVVAYPATLQPAESDAVQFAAEPEAVVEQAVSLYEQLLSSVPA</sequence>
<evidence type="ECO:0000256" key="2">
    <source>
        <dbReference type="ARBA" id="ARBA00012588"/>
    </source>
</evidence>
<evidence type="ECO:0000259" key="5">
    <source>
        <dbReference type="Pfam" id="PF08323"/>
    </source>
</evidence>
<dbReference type="STRING" id="518766.Rmar_1684"/>
<feature type="domain" description="Starch synthase catalytic" evidence="5">
    <location>
        <begin position="6"/>
        <end position="201"/>
    </location>
</feature>
<dbReference type="InterPro" id="IPR013534">
    <property type="entry name" value="Starch_synth_cat_dom"/>
</dbReference>
<dbReference type="Gene3D" id="3.40.50.2000">
    <property type="entry name" value="Glycogen Phosphorylase B"/>
    <property type="match status" value="1"/>
</dbReference>
<dbReference type="PANTHER" id="PTHR45825:SF11">
    <property type="entry name" value="ALPHA AMYLASE DOMAIN-CONTAINING PROTEIN"/>
    <property type="match status" value="1"/>
</dbReference>
<dbReference type="Proteomes" id="UP000002221">
    <property type="component" value="Chromosome"/>
</dbReference>
<name>D0MJB2_RHOM4</name>
<evidence type="ECO:0000256" key="4">
    <source>
        <dbReference type="ARBA" id="ARBA00022679"/>
    </source>
</evidence>
<dbReference type="RefSeq" id="WP_012844181.1">
    <property type="nucleotide sequence ID" value="NC_013501.1"/>
</dbReference>
<dbReference type="EC" id="2.4.1.21" evidence="2"/>
<evidence type="ECO:0000256" key="3">
    <source>
        <dbReference type="ARBA" id="ARBA00022676"/>
    </source>
</evidence>
<keyword evidence="3 6" id="KW-0328">Glycosyltransferase</keyword>